<organism evidence="2 3">
    <name type="scientific">Roseovarius azorensis</name>
    <dbReference type="NCBI Taxonomy" id="1287727"/>
    <lineage>
        <taxon>Bacteria</taxon>
        <taxon>Pseudomonadati</taxon>
        <taxon>Pseudomonadota</taxon>
        <taxon>Alphaproteobacteria</taxon>
        <taxon>Rhodobacterales</taxon>
        <taxon>Roseobacteraceae</taxon>
        <taxon>Roseovarius</taxon>
    </lineage>
</organism>
<dbReference type="InterPro" id="IPR001173">
    <property type="entry name" value="Glyco_trans_2-like"/>
</dbReference>
<dbReference type="InterPro" id="IPR050834">
    <property type="entry name" value="Glycosyltransf_2"/>
</dbReference>
<protein>
    <submittedName>
        <fullName evidence="2">Glycosyl transferase family 2</fullName>
    </submittedName>
</protein>
<dbReference type="PANTHER" id="PTHR43685">
    <property type="entry name" value="GLYCOSYLTRANSFERASE"/>
    <property type="match status" value="1"/>
</dbReference>
<accession>A0A1H7PU21</accession>
<dbReference type="SUPFAM" id="SSF53448">
    <property type="entry name" value="Nucleotide-diphospho-sugar transferases"/>
    <property type="match status" value="1"/>
</dbReference>
<dbReference type="Pfam" id="PF00535">
    <property type="entry name" value="Glycos_transf_2"/>
    <property type="match status" value="1"/>
</dbReference>
<reference evidence="2 3" key="1">
    <citation type="submission" date="2016-10" db="EMBL/GenBank/DDBJ databases">
        <authorList>
            <person name="de Groot N.N."/>
        </authorList>
    </citation>
    <scope>NUCLEOTIDE SEQUENCE [LARGE SCALE GENOMIC DNA]</scope>
    <source>
        <strain evidence="2 3">DSM 100674</strain>
    </source>
</reference>
<dbReference type="CDD" id="cd00761">
    <property type="entry name" value="Glyco_tranf_GTA_type"/>
    <property type="match status" value="1"/>
</dbReference>
<evidence type="ECO:0000313" key="2">
    <source>
        <dbReference type="EMBL" id="SEL38735.1"/>
    </source>
</evidence>
<dbReference type="Proteomes" id="UP000199582">
    <property type="component" value="Unassembled WGS sequence"/>
</dbReference>
<sequence>MSSAAATPLVSVVIPAFQAGETLRTALASVAAAGLPPERVEVVIAPDDGQGYDDLPDHGLTLTRCATHHMATGAGPARNRAIARARGAFIAFLDADDTWAPGYLAALLPLAQRHGAAFGRTRVLLGKQPLLHLPGPAQSTLGLADLGRTGCSFHPLAQRVLVGPFRNRAAQDVLHTMEVLSLVGGRAPLAKTSYNLHLNPQSTTARNAFAQRAQQAYYDHIRAIGAGQTRIAPGHGAAARHAFESKARLNRAYIRSGKAQFFYQFMQERLAAEQRTAAVQPDPS</sequence>
<proteinExistence type="predicted"/>
<keyword evidence="2" id="KW-0808">Transferase</keyword>
<dbReference type="RefSeq" id="WP_175544742.1">
    <property type="nucleotide sequence ID" value="NZ_FOAG01000005.1"/>
</dbReference>
<dbReference type="InterPro" id="IPR029044">
    <property type="entry name" value="Nucleotide-diphossugar_trans"/>
</dbReference>
<dbReference type="AlphaFoldDB" id="A0A1H7PU21"/>
<dbReference type="Gene3D" id="3.90.550.10">
    <property type="entry name" value="Spore Coat Polysaccharide Biosynthesis Protein SpsA, Chain A"/>
    <property type="match status" value="1"/>
</dbReference>
<evidence type="ECO:0000259" key="1">
    <source>
        <dbReference type="Pfam" id="PF00535"/>
    </source>
</evidence>
<dbReference type="GO" id="GO:0016740">
    <property type="term" value="F:transferase activity"/>
    <property type="evidence" value="ECO:0007669"/>
    <property type="project" value="UniProtKB-KW"/>
</dbReference>
<dbReference type="EMBL" id="FOAG01000005">
    <property type="protein sequence ID" value="SEL38735.1"/>
    <property type="molecule type" value="Genomic_DNA"/>
</dbReference>
<dbReference type="PANTHER" id="PTHR43685:SF2">
    <property type="entry name" value="GLYCOSYLTRANSFERASE 2-LIKE DOMAIN-CONTAINING PROTEIN"/>
    <property type="match status" value="1"/>
</dbReference>
<keyword evidence="3" id="KW-1185">Reference proteome</keyword>
<name>A0A1H7PU21_9RHOB</name>
<feature type="domain" description="Glycosyltransferase 2-like" evidence="1">
    <location>
        <begin position="11"/>
        <end position="119"/>
    </location>
</feature>
<dbReference type="STRING" id="1287727.SAMN05443999_10579"/>
<evidence type="ECO:0000313" key="3">
    <source>
        <dbReference type="Proteomes" id="UP000199582"/>
    </source>
</evidence>
<gene>
    <name evidence="2" type="ORF">SAMN05443999_10579</name>
</gene>